<dbReference type="RefSeq" id="WP_168487043.1">
    <property type="nucleotide sequence ID" value="NZ_JAAZSQ010000012.1"/>
</dbReference>
<dbReference type="Pfam" id="PF00753">
    <property type="entry name" value="Lactamase_B"/>
    <property type="match status" value="1"/>
</dbReference>
<reference evidence="2 3" key="1">
    <citation type="submission" date="2020-04" db="EMBL/GenBank/DDBJ databases">
        <title>Arthrobacter sp. nov.</title>
        <authorList>
            <person name="Liu S."/>
        </authorList>
    </citation>
    <scope>NUCLEOTIDE SEQUENCE [LARGE SCALE GENOMIC DNA]</scope>
    <source>
        <strain evidence="2 3">E918</strain>
    </source>
</reference>
<dbReference type="InterPro" id="IPR001279">
    <property type="entry name" value="Metallo-B-lactamas"/>
</dbReference>
<dbReference type="InterPro" id="IPR050855">
    <property type="entry name" value="NDM-1-like"/>
</dbReference>
<feature type="domain" description="Metallo-beta-lactamase" evidence="1">
    <location>
        <begin position="17"/>
        <end position="226"/>
    </location>
</feature>
<organism evidence="2 3">
    <name type="scientific">Arthrobacter mobilis</name>
    <dbReference type="NCBI Taxonomy" id="2724944"/>
    <lineage>
        <taxon>Bacteria</taxon>
        <taxon>Bacillati</taxon>
        <taxon>Actinomycetota</taxon>
        <taxon>Actinomycetes</taxon>
        <taxon>Micrococcales</taxon>
        <taxon>Micrococcaceae</taxon>
        <taxon>Arthrobacter</taxon>
    </lineage>
</organism>
<keyword evidence="2" id="KW-0378">Hydrolase</keyword>
<accession>A0A7X6HH04</accession>
<dbReference type="SMART" id="SM00849">
    <property type="entry name" value="Lactamase_B"/>
    <property type="match status" value="1"/>
</dbReference>
<gene>
    <name evidence="2" type="ORF">HGG74_13265</name>
</gene>
<evidence type="ECO:0000313" key="2">
    <source>
        <dbReference type="EMBL" id="NKX55487.1"/>
    </source>
</evidence>
<dbReference type="SUPFAM" id="SSF56281">
    <property type="entry name" value="Metallo-hydrolase/oxidoreductase"/>
    <property type="match status" value="1"/>
</dbReference>
<proteinExistence type="predicted"/>
<dbReference type="PANTHER" id="PTHR42951:SF4">
    <property type="entry name" value="ACYL-COENZYME A THIOESTERASE MBLAC2"/>
    <property type="match status" value="1"/>
</dbReference>
<protein>
    <submittedName>
        <fullName evidence="2">MBL fold metallo-hydrolase</fullName>
    </submittedName>
</protein>
<comment type="caution">
    <text evidence="2">The sequence shown here is derived from an EMBL/GenBank/DDBJ whole genome shotgun (WGS) entry which is preliminary data.</text>
</comment>
<dbReference type="Proteomes" id="UP000544090">
    <property type="component" value="Unassembled WGS sequence"/>
</dbReference>
<sequence length="247" mass="25991">MLYENVAAGIHLFEQANVNCYIVEDGDRFMLVDAGLPAMWRPMGAALRKLGHEPGAVAALVLTHAHFDHVGFAARLQQEFGVTIYVHPGDAYIAAHPYRYRHERNRLLYPVRYPACIPLLGRMALAGALNVRGVHNVAVLRAGEAADLPGRPVVIHTPGHTDGHCALHFPDRGAVITGDALVTLDPYTGFTGPHIVSAAATADTRTALASLSALAATGARTLLPGHGQPDGGGIAAAVDQALARGAS</sequence>
<dbReference type="GO" id="GO:0016787">
    <property type="term" value="F:hydrolase activity"/>
    <property type="evidence" value="ECO:0007669"/>
    <property type="project" value="UniProtKB-KW"/>
</dbReference>
<keyword evidence="3" id="KW-1185">Reference proteome</keyword>
<dbReference type="PANTHER" id="PTHR42951">
    <property type="entry name" value="METALLO-BETA-LACTAMASE DOMAIN-CONTAINING"/>
    <property type="match status" value="1"/>
</dbReference>
<dbReference type="Gene3D" id="3.60.15.10">
    <property type="entry name" value="Ribonuclease Z/Hydroxyacylglutathione hydrolase-like"/>
    <property type="match status" value="1"/>
</dbReference>
<dbReference type="InterPro" id="IPR036866">
    <property type="entry name" value="RibonucZ/Hydroxyglut_hydro"/>
</dbReference>
<dbReference type="AlphaFoldDB" id="A0A7X6HH04"/>
<name>A0A7X6HH04_9MICC</name>
<evidence type="ECO:0000259" key="1">
    <source>
        <dbReference type="SMART" id="SM00849"/>
    </source>
</evidence>
<evidence type="ECO:0000313" key="3">
    <source>
        <dbReference type="Proteomes" id="UP000544090"/>
    </source>
</evidence>
<dbReference type="EMBL" id="JAAZSQ010000012">
    <property type="protein sequence ID" value="NKX55487.1"/>
    <property type="molecule type" value="Genomic_DNA"/>
</dbReference>
<dbReference type="CDD" id="cd07721">
    <property type="entry name" value="yflN-like_MBL-fold"/>
    <property type="match status" value="1"/>
</dbReference>